<keyword evidence="4" id="KW-1185">Reference proteome</keyword>
<sequence>MASKPMSMALRVGVRTAQRTATRAAVLPSKQARVQAGLRDFSTALGSISLQSQRPAPAPAPAPALAISIASAISQKRCISERPDGRGKIYEFEDILDVLESPSDSRLLIDVREPHEFGKDSIPTAINLPITSRPDALLLAPDDFQDQFGFQKPPTGKEVIFFCKAGVRSRAAASIARQAGYTNVGEYPGSWNDWQANGGPSTHSPPEAGGVGERAGPVGETAFVDGKTSGVEHTADGVVKPPPGGLAGKQ</sequence>
<dbReference type="Proteomes" id="UP000193240">
    <property type="component" value="Unassembled WGS sequence"/>
</dbReference>
<dbReference type="SMART" id="SM00450">
    <property type="entry name" value="RHOD"/>
    <property type="match status" value="1"/>
</dbReference>
<gene>
    <name evidence="3" type="ORF">B5807_02901</name>
</gene>
<dbReference type="EMBL" id="KZ107839">
    <property type="protein sequence ID" value="OSS53288.1"/>
    <property type="molecule type" value="Genomic_DNA"/>
</dbReference>
<dbReference type="InterPro" id="IPR036873">
    <property type="entry name" value="Rhodanese-like_dom_sf"/>
</dbReference>
<feature type="domain" description="Rhodanese" evidence="2">
    <location>
        <begin position="102"/>
        <end position="203"/>
    </location>
</feature>
<reference evidence="3 4" key="1">
    <citation type="journal article" date="2017" name="Genome Announc.">
        <title>Genome sequence of the saprophytic ascomycete Epicoccum nigrum ICMP 19927 strain isolated from New Zealand.</title>
        <authorList>
            <person name="Fokin M."/>
            <person name="Fleetwood D."/>
            <person name="Weir B.S."/>
            <person name="Villas-Boas S.G."/>
        </authorList>
    </citation>
    <scope>NUCLEOTIDE SEQUENCE [LARGE SCALE GENOMIC DNA]</scope>
    <source>
        <strain evidence="3 4">ICMP 19927</strain>
    </source>
</reference>
<dbReference type="AlphaFoldDB" id="A0A1Y2MDI0"/>
<evidence type="ECO:0000313" key="3">
    <source>
        <dbReference type="EMBL" id="OSS53288.1"/>
    </source>
</evidence>
<dbReference type="STRING" id="105696.A0A1Y2MDI0"/>
<name>A0A1Y2MDI0_EPING</name>
<dbReference type="PANTHER" id="PTHR44086">
    <property type="entry name" value="THIOSULFATE SULFURTRANSFERASE RDL2, MITOCHONDRIAL-RELATED"/>
    <property type="match status" value="1"/>
</dbReference>
<dbReference type="InParanoid" id="A0A1Y2MDI0"/>
<dbReference type="CDD" id="cd01519">
    <property type="entry name" value="RHOD_HSP67B2"/>
    <property type="match status" value="1"/>
</dbReference>
<feature type="region of interest" description="Disordered" evidence="1">
    <location>
        <begin position="192"/>
        <end position="250"/>
    </location>
</feature>
<evidence type="ECO:0000313" key="4">
    <source>
        <dbReference type="Proteomes" id="UP000193240"/>
    </source>
</evidence>
<dbReference type="Pfam" id="PF00581">
    <property type="entry name" value="Rhodanese"/>
    <property type="match status" value="1"/>
</dbReference>
<dbReference type="InterPro" id="IPR001763">
    <property type="entry name" value="Rhodanese-like_dom"/>
</dbReference>
<proteinExistence type="predicted"/>
<dbReference type="Gene3D" id="3.40.250.10">
    <property type="entry name" value="Rhodanese-like domain"/>
    <property type="match status" value="1"/>
</dbReference>
<dbReference type="PANTHER" id="PTHR44086:SF10">
    <property type="entry name" value="THIOSULFATE SULFURTRANSFERASE_RHODANESE-LIKE DOMAIN-CONTAINING PROTEIN 3"/>
    <property type="match status" value="1"/>
</dbReference>
<dbReference type="PROSITE" id="PS50206">
    <property type="entry name" value="RHODANESE_3"/>
    <property type="match status" value="1"/>
</dbReference>
<dbReference type="GO" id="GO:0004792">
    <property type="term" value="F:thiosulfate-cyanide sulfurtransferase activity"/>
    <property type="evidence" value="ECO:0007669"/>
    <property type="project" value="TreeGrafter"/>
</dbReference>
<evidence type="ECO:0000259" key="2">
    <source>
        <dbReference type="PROSITE" id="PS50206"/>
    </source>
</evidence>
<accession>A0A1Y2MDI0</accession>
<dbReference type="SUPFAM" id="SSF52821">
    <property type="entry name" value="Rhodanese/Cell cycle control phosphatase"/>
    <property type="match status" value="1"/>
</dbReference>
<protein>
    <recommendedName>
        <fullName evidence="2">Rhodanese domain-containing protein</fullName>
    </recommendedName>
</protein>
<feature type="compositionally biased region" description="Polar residues" evidence="1">
    <location>
        <begin position="192"/>
        <end position="204"/>
    </location>
</feature>
<organism evidence="3 4">
    <name type="scientific">Epicoccum nigrum</name>
    <name type="common">Soil fungus</name>
    <name type="synonym">Epicoccum purpurascens</name>
    <dbReference type="NCBI Taxonomy" id="105696"/>
    <lineage>
        <taxon>Eukaryota</taxon>
        <taxon>Fungi</taxon>
        <taxon>Dikarya</taxon>
        <taxon>Ascomycota</taxon>
        <taxon>Pezizomycotina</taxon>
        <taxon>Dothideomycetes</taxon>
        <taxon>Pleosporomycetidae</taxon>
        <taxon>Pleosporales</taxon>
        <taxon>Pleosporineae</taxon>
        <taxon>Didymellaceae</taxon>
        <taxon>Epicoccum</taxon>
    </lineage>
</organism>
<evidence type="ECO:0000256" key="1">
    <source>
        <dbReference type="SAM" id="MobiDB-lite"/>
    </source>
</evidence>
<dbReference type="GO" id="GO:0005739">
    <property type="term" value="C:mitochondrion"/>
    <property type="evidence" value="ECO:0007669"/>
    <property type="project" value="TreeGrafter"/>
</dbReference>